<proteinExistence type="predicted"/>
<accession>A0A1Y1UT45</accession>
<dbReference type="RefSeq" id="XP_021874383.1">
    <property type="nucleotide sequence ID" value="XM_022014315.1"/>
</dbReference>
<dbReference type="Proteomes" id="UP000193218">
    <property type="component" value="Unassembled WGS sequence"/>
</dbReference>
<evidence type="ECO:0000256" key="1">
    <source>
        <dbReference type="SAM" id="MobiDB-lite"/>
    </source>
</evidence>
<evidence type="ECO:0000313" key="3">
    <source>
        <dbReference type="EMBL" id="ORX40704.1"/>
    </source>
</evidence>
<dbReference type="InParanoid" id="A0A1Y1UT45"/>
<evidence type="ECO:0000256" key="2">
    <source>
        <dbReference type="SAM" id="Phobius"/>
    </source>
</evidence>
<feature type="region of interest" description="Disordered" evidence="1">
    <location>
        <begin position="1"/>
        <end position="74"/>
    </location>
</feature>
<gene>
    <name evidence="3" type="ORF">BD324DRAFT_611824</name>
</gene>
<keyword evidence="2" id="KW-0812">Transmembrane</keyword>
<feature type="compositionally biased region" description="Low complexity" evidence="1">
    <location>
        <begin position="62"/>
        <end position="74"/>
    </location>
</feature>
<organism evidence="3 4">
    <name type="scientific">Kockovaella imperatae</name>
    <dbReference type="NCBI Taxonomy" id="4999"/>
    <lineage>
        <taxon>Eukaryota</taxon>
        <taxon>Fungi</taxon>
        <taxon>Dikarya</taxon>
        <taxon>Basidiomycota</taxon>
        <taxon>Agaricomycotina</taxon>
        <taxon>Tremellomycetes</taxon>
        <taxon>Tremellales</taxon>
        <taxon>Cuniculitremaceae</taxon>
        <taxon>Kockovaella</taxon>
    </lineage>
</organism>
<dbReference type="AlphaFoldDB" id="A0A1Y1UT45"/>
<feature type="transmembrane region" description="Helical" evidence="2">
    <location>
        <begin position="192"/>
        <end position="215"/>
    </location>
</feature>
<name>A0A1Y1UT45_9TREE</name>
<feature type="compositionally biased region" description="Low complexity" evidence="1">
    <location>
        <begin position="15"/>
        <end position="31"/>
    </location>
</feature>
<comment type="caution">
    <text evidence="3">The sequence shown here is derived from an EMBL/GenBank/DDBJ whole genome shotgun (WGS) entry which is preliminary data.</text>
</comment>
<dbReference type="EMBL" id="NBSH01000001">
    <property type="protein sequence ID" value="ORX40704.1"/>
    <property type="molecule type" value="Genomic_DNA"/>
</dbReference>
<evidence type="ECO:0000313" key="4">
    <source>
        <dbReference type="Proteomes" id="UP000193218"/>
    </source>
</evidence>
<protein>
    <submittedName>
        <fullName evidence="3">Uncharacterized protein</fullName>
    </submittedName>
</protein>
<keyword evidence="4" id="KW-1185">Reference proteome</keyword>
<keyword evidence="2" id="KW-1133">Transmembrane helix</keyword>
<sequence>MSEKVNKPSIVFPEQQQQQPQQHLPSSMASSSRRDRASSLSIARSPSVLSSSFGTPPDQYQPHTPSSLSPTHPSGTYVQSLSVAPDSYSNSLSLGIKSLALNRTRTLPPASGVPTLDGVGGKSLTRTATVPTTLKEEDEARERYMSGFANDFNSSQVDDEEEYLSDEDVQGVGGLMGGRDYGGFQKPDKKELVWMLSSLGGVLLISVAACLTTVYDWVF</sequence>
<reference evidence="3 4" key="1">
    <citation type="submission" date="2017-03" db="EMBL/GenBank/DDBJ databases">
        <title>Widespread Adenine N6-methylation of Active Genes in Fungi.</title>
        <authorList>
            <consortium name="DOE Joint Genome Institute"/>
            <person name="Mondo S.J."/>
            <person name="Dannebaum R.O."/>
            <person name="Kuo R.C."/>
            <person name="Louie K.B."/>
            <person name="Bewick A.J."/>
            <person name="Labutti K."/>
            <person name="Haridas S."/>
            <person name="Kuo A."/>
            <person name="Salamov A."/>
            <person name="Ahrendt S.R."/>
            <person name="Lau R."/>
            <person name="Bowen B.P."/>
            <person name="Lipzen A."/>
            <person name="Sullivan W."/>
            <person name="Andreopoulos W.B."/>
            <person name="Clum A."/>
            <person name="Lindquist E."/>
            <person name="Daum C."/>
            <person name="Northen T.R."/>
            <person name="Ramamoorthy G."/>
            <person name="Schmitz R.J."/>
            <person name="Gryganskyi A."/>
            <person name="Culley D."/>
            <person name="Magnuson J."/>
            <person name="James T.Y."/>
            <person name="O'Malley M.A."/>
            <person name="Stajich J.E."/>
            <person name="Spatafora J.W."/>
            <person name="Visel A."/>
            <person name="Grigoriev I.V."/>
        </authorList>
    </citation>
    <scope>NUCLEOTIDE SEQUENCE [LARGE SCALE GENOMIC DNA]</scope>
    <source>
        <strain evidence="3 4">NRRL Y-17943</strain>
    </source>
</reference>
<keyword evidence="2" id="KW-0472">Membrane</keyword>
<dbReference type="GeneID" id="33556123"/>